<dbReference type="SUPFAM" id="SSF47413">
    <property type="entry name" value="lambda repressor-like DNA-binding domains"/>
    <property type="match status" value="1"/>
</dbReference>
<proteinExistence type="predicted"/>
<accession>A0A239GHV4</accession>
<evidence type="ECO:0000313" key="3">
    <source>
        <dbReference type="Proteomes" id="UP000198304"/>
    </source>
</evidence>
<name>A0A239GHV4_9FIRM</name>
<dbReference type="SMART" id="SM00530">
    <property type="entry name" value="HTH_XRE"/>
    <property type="match status" value="1"/>
</dbReference>
<dbReference type="InterPro" id="IPR001387">
    <property type="entry name" value="Cro/C1-type_HTH"/>
</dbReference>
<keyword evidence="3" id="KW-1185">Reference proteome</keyword>
<sequence length="124" mass="14471">MIWGDIKMYQDERKLDFKPLGRALEKAREGKGWTQEYLAQLVDRTPRSIMYIENRGQHPSLNKFYLFVTLLDISVDQFFFPSDESSGSNRRNQVDFMLNAMDEKELIVMEATAEGLKKARGTEK</sequence>
<dbReference type="EMBL" id="FZOJ01000017">
    <property type="protein sequence ID" value="SNS68338.1"/>
    <property type="molecule type" value="Genomic_DNA"/>
</dbReference>
<protein>
    <submittedName>
        <fullName evidence="2">DNA-binding transcriptional regulator, XRE-family HTH domain</fullName>
    </submittedName>
</protein>
<keyword evidence="2" id="KW-0238">DNA-binding</keyword>
<dbReference type="AlphaFoldDB" id="A0A239GHV4"/>
<reference evidence="3" key="1">
    <citation type="submission" date="2017-06" db="EMBL/GenBank/DDBJ databases">
        <authorList>
            <person name="Varghese N."/>
            <person name="Submissions S."/>
        </authorList>
    </citation>
    <scope>NUCLEOTIDE SEQUENCE [LARGE SCALE GENOMIC DNA]</scope>
    <source>
        <strain evidence="3">SCA</strain>
    </source>
</reference>
<dbReference type="GO" id="GO:0003677">
    <property type="term" value="F:DNA binding"/>
    <property type="evidence" value="ECO:0007669"/>
    <property type="project" value="UniProtKB-KW"/>
</dbReference>
<dbReference type="CDD" id="cd00093">
    <property type="entry name" value="HTH_XRE"/>
    <property type="match status" value="1"/>
</dbReference>
<evidence type="ECO:0000313" key="2">
    <source>
        <dbReference type="EMBL" id="SNS68338.1"/>
    </source>
</evidence>
<dbReference type="Pfam" id="PF01381">
    <property type="entry name" value="HTH_3"/>
    <property type="match status" value="1"/>
</dbReference>
<dbReference type="Gene3D" id="1.10.260.40">
    <property type="entry name" value="lambda repressor-like DNA-binding domains"/>
    <property type="match status" value="1"/>
</dbReference>
<dbReference type="PROSITE" id="PS50943">
    <property type="entry name" value="HTH_CROC1"/>
    <property type="match status" value="1"/>
</dbReference>
<dbReference type="InterPro" id="IPR041511">
    <property type="entry name" value="DBD_HTH"/>
</dbReference>
<dbReference type="Pfam" id="PF18430">
    <property type="entry name" value="DBD_HTH"/>
    <property type="match status" value="1"/>
</dbReference>
<feature type="domain" description="HTH cro/C1-type" evidence="1">
    <location>
        <begin position="24"/>
        <end position="78"/>
    </location>
</feature>
<dbReference type="Gene3D" id="6.10.140.640">
    <property type="match status" value="1"/>
</dbReference>
<dbReference type="InterPro" id="IPR010982">
    <property type="entry name" value="Lambda_DNA-bd_dom_sf"/>
</dbReference>
<evidence type="ECO:0000259" key="1">
    <source>
        <dbReference type="PROSITE" id="PS50943"/>
    </source>
</evidence>
<gene>
    <name evidence="2" type="ORF">SAMN05446037_10174</name>
</gene>
<organism evidence="2 3">
    <name type="scientific">Anaerovirgula multivorans</name>
    <dbReference type="NCBI Taxonomy" id="312168"/>
    <lineage>
        <taxon>Bacteria</taxon>
        <taxon>Bacillati</taxon>
        <taxon>Bacillota</taxon>
        <taxon>Clostridia</taxon>
        <taxon>Peptostreptococcales</taxon>
        <taxon>Natronincolaceae</taxon>
        <taxon>Anaerovirgula</taxon>
    </lineage>
</organism>
<dbReference type="Proteomes" id="UP000198304">
    <property type="component" value="Unassembled WGS sequence"/>
</dbReference>